<dbReference type="PANTHER" id="PTHR10609:SF14">
    <property type="entry name" value="BIOTINIDASE"/>
    <property type="match status" value="1"/>
</dbReference>
<dbReference type="SUPFAM" id="SSF56317">
    <property type="entry name" value="Carbon-nitrogen hydrolase"/>
    <property type="match status" value="1"/>
</dbReference>
<organism evidence="4">
    <name type="scientific">Spodoptera frugiperda</name>
    <name type="common">Fall armyworm</name>
    <dbReference type="NCBI Taxonomy" id="7108"/>
    <lineage>
        <taxon>Eukaryota</taxon>
        <taxon>Metazoa</taxon>
        <taxon>Ecdysozoa</taxon>
        <taxon>Arthropoda</taxon>
        <taxon>Hexapoda</taxon>
        <taxon>Insecta</taxon>
        <taxon>Pterygota</taxon>
        <taxon>Neoptera</taxon>
        <taxon>Endopterygota</taxon>
        <taxon>Lepidoptera</taxon>
        <taxon>Glossata</taxon>
        <taxon>Ditrysia</taxon>
        <taxon>Noctuoidea</taxon>
        <taxon>Noctuidae</taxon>
        <taxon>Amphipyrinae</taxon>
        <taxon>Spodoptera</taxon>
    </lineage>
</organism>
<evidence type="ECO:0000259" key="3">
    <source>
        <dbReference type="Pfam" id="PF19018"/>
    </source>
</evidence>
<evidence type="ECO:0000313" key="4">
    <source>
        <dbReference type="EMBL" id="SOQ57524.1"/>
    </source>
</evidence>
<dbReference type="GO" id="GO:0016787">
    <property type="term" value="F:hydrolase activity"/>
    <property type="evidence" value="ECO:0007669"/>
    <property type="project" value="UniProtKB-KW"/>
</dbReference>
<dbReference type="EMBL" id="ODYU01011647">
    <property type="protein sequence ID" value="SOQ57524.1"/>
    <property type="molecule type" value="Genomic_DNA"/>
</dbReference>
<dbReference type="PANTHER" id="PTHR10609">
    <property type="entry name" value="BIOTINIDASE-RELATED"/>
    <property type="match status" value="1"/>
</dbReference>
<protein>
    <submittedName>
        <fullName evidence="4">SFRICE_013953</fullName>
    </submittedName>
</protein>
<accession>A0A2H1WYQ4</accession>
<keyword evidence="2" id="KW-0732">Signal</keyword>
<feature type="chain" id="PRO_5013756145" evidence="2">
    <location>
        <begin position="19"/>
        <end position="444"/>
    </location>
</feature>
<dbReference type="AlphaFoldDB" id="A0A2H1WYQ4"/>
<dbReference type="InterPro" id="IPR036526">
    <property type="entry name" value="C-N_Hydrolase_sf"/>
</dbReference>
<feature type="signal peptide" evidence="2">
    <location>
        <begin position="1"/>
        <end position="18"/>
    </location>
</feature>
<dbReference type="InterPro" id="IPR043957">
    <property type="entry name" value="Vanin_C"/>
</dbReference>
<dbReference type="Pfam" id="PF19018">
    <property type="entry name" value="Vanin_C"/>
    <property type="match status" value="1"/>
</dbReference>
<gene>
    <name evidence="4" type="ORF">SFRICE_013953</name>
</gene>
<reference evidence="4" key="1">
    <citation type="submission" date="2016-07" db="EMBL/GenBank/DDBJ databases">
        <authorList>
            <person name="Bretaudeau A."/>
        </authorList>
    </citation>
    <scope>NUCLEOTIDE SEQUENCE</scope>
    <source>
        <strain evidence="4">Rice</strain>
        <tissue evidence="4">Whole body</tissue>
    </source>
</reference>
<evidence type="ECO:0000256" key="2">
    <source>
        <dbReference type="SAM" id="SignalP"/>
    </source>
</evidence>
<dbReference type="InterPro" id="IPR040154">
    <property type="entry name" value="Biotinidase/VNN"/>
</dbReference>
<feature type="domain" description="Vanin C-terminal" evidence="3">
    <location>
        <begin position="246"/>
        <end position="388"/>
    </location>
</feature>
<name>A0A2H1WYQ4_SPOFR</name>
<sequence length="444" mass="49256">MKGLSVVISFLCVCTVFASESYRAGVLHLQNKEMSDYTHYIREAGNSDVDILVLPSLDSIESSDKYDEIVDVISETAKQANVYVAIHLYEKARCHVGHEMVRSNLVFDRKGEIVAVYRKPQNSNANCTASPSVPATFTTDFGVTFGVMMEEDLALYDEEHLKGVQNFILTGDWQSELPFLSAALFAPSWSYTNNVNLVSTSGIYSGKAGLKAGSGRLAVADLLKNVENEVSVVPSVNTPVNFLAEDLNLFVMKQLDLHASANGYTETICHRSFCCEFYVKTAKDTKTESTYNLATFNGVRPFGANHNVATQICVLSGSDSNVNFERISIAANFTKQSSQYPIVQSTAVLPTESFNFEVKSNAVSEQVTLDLENGKNVINFGIFGKNVNVDLVKDYVVEKNATVDGQSEFLEYIFNEDVQEFVDYVWIRLRVLIVVVSIYILEMM</sequence>
<keyword evidence="1" id="KW-0378">Hydrolase</keyword>
<proteinExistence type="predicted"/>
<evidence type="ECO:0000256" key="1">
    <source>
        <dbReference type="ARBA" id="ARBA00022801"/>
    </source>
</evidence>
<dbReference type="Gene3D" id="3.60.110.10">
    <property type="entry name" value="Carbon-nitrogen hydrolase"/>
    <property type="match status" value="1"/>
</dbReference>